<proteinExistence type="predicted"/>
<protein>
    <recommendedName>
        <fullName evidence="2">RING-type E3 ubiquitin transferase</fullName>
        <ecNumber evidence="2">2.3.2.27</ecNumber>
    </recommendedName>
</protein>
<reference evidence="9 10" key="1">
    <citation type="journal article" date="2013" name="Proc. Natl. Acad. Sci. U.S.A.">
        <title>Fine-scale variation in meiotic recombination in Mimulus inferred from population shotgun sequencing.</title>
        <authorList>
            <person name="Hellsten U."/>
            <person name="Wright K.M."/>
            <person name="Jenkins J."/>
            <person name="Shu S."/>
            <person name="Yuan Y."/>
            <person name="Wessler S.R."/>
            <person name="Schmutz J."/>
            <person name="Willis J.H."/>
            <person name="Rokhsar D.S."/>
        </authorList>
    </citation>
    <scope>NUCLEOTIDE SEQUENCE [LARGE SCALE GENOMIC DNA]</scope>
    <source>
        <strain evidence="10">cv. DUN x IM62</strain>
    </source>
</reference>
<feature type="compositionally biased region" description="Low complexity" evidence="7">
    <location>
        <begin position="247"/>
        <end position="260"/>
    </location>
</feature>
<feature type="compositionally biased region" description="Low complexity" evidence="7">
    <location>
        <begin position="198"/>
        <end position="222"/>
    </location>
</feature>
<accession>A0A022PYC0</accession>
<dbReference type="SMART" id="SM00220">
    <property type="entry name" value="S_TKc"/>
    <property type="match status" value="1"/>
</dbReference>
<gene>
    <name evidence="9" type="ORF">MIMGU_mgv1a001411mg</name>
</gene>
<dbReference type="InterPro" id="IPR006016">
    <property type="entry name" value="UspA"/>
</dbReference>
<dbReference type="Pfam" id="PF00582">
    <property type="entry name" value="Usp"/>
    <property type="match status" value="1"/>
</dbReference>
<feature type="compositionally biased region" description="Polar residues" evidence="7">
    <location>
        <begin position="815"/>
        <end position="824"/>
    </location>
</feature>
<dbReference type="GO" id="GO:0005524">
    <property type="term" value="F:ATP binding"/>
    <property type="evidence" value="ECO:0007669"/>
    <property type="project" value="UniProtKB-KW"/>
</dbReference>
<keyword evidence="3" id="KW-0547">Nucleotide-binding</keyword>
<dbReference type="Gene3D" id="3.40.50.620">
    <property type="entry name" value="HUPs"/>
    <property type="match status" value="1"/>
</dbReference>
<keyword evidence="5" id="KW-0067">ATP-binding</keyword>
<sequence>MSNQDSRSSEEGKIISTAVAIDKDKNSQFAVKWAIDKLRLRDNRIILVHVRTHHSHDSRGEGREPNQAETQQLFLHYRGFCARKGIRAKEVILQDIEVANALSEYIKVNSITTAVLGASSRGAIARAFKNADVPTSVARNAPDSCAVYVVSKTKIMKLKSSSQPDTPCSATSSMPRNAFSPDAPARFRPQDSWKSATSEQLSLESSMNMSSLNSTSNSISREYPQITQRERPMESSSTNTSYESFVYGSNYSQSQSSGNGDSVYEHMIPPPNRQPANKISAILQQSMDNLNLQIRTKEISPYSMSGSSDHSDMMSFPSDVSFEILDQAQSSDSSRSSTSSQAADIEEELRRLKQELKQITAMYNVACQEAVTARDKVKGIVQWKSDEGNKLEEAKHAQEAAMAIVEREKLKCKAAVEVAYKAQRIAELESEKRKRAEMKFKQESEEKQKAIDALAHSEIRYRRYTTQEIELATNYFSASEKVGEGGYGPVFKATLDHTPVAIKVLRPDMSQGDKQFQREVEVLSRMRHPHMVILLGACPEYGCLVYEYMDNGSLEDRLYRKEGTSTLPWTARFRIAAEIATALNFLHRTKPEPLVHRDLKPANILLDKNYVSKISDVGLSRLVPPSIADTVTQYHMTSAAGTFCYIDPEYQQTGMLGTKSDIYSLGVMLLQIITAKNAMGLTHHIETAIENGRFSEILDPTVHDWPVEDALSLAKLALKCCELRRRDRPDLDSEILPELQRLRDLGLHAKPEGRFSYMHSSSRRFNESSFTSQMNHNRYNYMNSQVSTSSSQDSRDSSSETQKQSKNLSGSGSSTVTTLENYLD</sequence>
<feature type="compositionally biased region" description="Polar residues" evidence="7">
    <location>
        <begin position="160"/>
        <end position="175"/>
    </location>
</feature>
<feature type="region of interest" description="Disordered" evidence="7">
    <location>
        <begin position="784"/>
        <end position="824"/>
    </location>
</feature>
<dbReference type="PROSITE" id="PS00108">
    <property type="entry name" value="PROTEIN_KINASE_ST"/>
    <property type="match status" value="1"/>
</dbReference>
<evidence type="ECO:0000256" key="6">
    <source>
        <dbReference type="SAM" id="Coils"/>
    </source>
</evidence>
<feature type="compositionally biased region" description="Polar residues" evidence="7">
    <location>
        <begin position="234"/>
        <end position="243"/>
    </location>
</feature>
<evidence type="ECO:0000256" key="7">
    <source>
        <dbReference type="SAM" id="MobiDB-lite"/>
    </source>
</evidence>
<feature type="coiled-coil region" evidence="6">
    <location>
        <begin position="335"/>
        <end position="369"/>
    </location>
</feature>
<organism evidence="9 10">
    <name type="scientific">Erythranthe guttata</name>
    <name type="common">Yellow monkey flower</name>
    <name type="synonym">Mimulus guttatus</name>
    <dbReference type="NCBI Taxonomy" id="4155"/>
    <lineage>
        <taxon>Eukaryota</taxon>
        <taxon>Viridiplantae</taxon>
        <taxon>Streptophyta</taxon>
        <taxon>Embryophyta</taxon>
        <taxon>Tracheophyta</taxon>
        <taxon>Spermatophyta</taxon>
        <taxon>Magnoliopsida</taxon>
        <taxon>eudicotyledons</taxon>
        <taxon>Gunneridae</taxon>
        <taxon>Pentapetalae</taxon>
        <taxon>asterids</taxon>
        <taxon>lamiids</taxon>
        <taxon>Lamiales</taxon>
        <taxon>Phrymaceae</taxon>
        <taxon>Erythranthe</taxon>
    </lineage>
</organism>
<dbReference type="Gene3D" id="3.30.200.20">
    <property type="entry name" value="Phosphorylase Kinase, domain 1"/>
    <property type="match status" value="1"/>
</dbReference>
<dbReference type="InterPro" id="IPR008271">
    <property type="entry name" value="Ser/Thr_kinase_AS"/>
</dbReference>
<evidence type="ECO:0000256" key="3">
    <source>
        <dbReference type="ARBA" id="ARBA00022741"/>
    </source>
</evidence>
<evidence type="ECO:0000313" key="9">
    <source>
        <dbReference type="EMBL" id="EYU21347.1"/>
    </source>
</evidence>
<evidence type="ECO:0000256" key="4">
    <source>
        <dbReference type="ARBA" id="ARBA00022786"/>
    </source>
</evidence>
<dbReference type="InterPro" id="IPR011009">
    <property type="entry name" value="Kinase-like_dom_sf"/>
</dbReference>
<dbReference type="STRING" id="4155.A0A022PYC0"/>
<dbReference type="GO" id="GO:0004672">
    <property type="term" value="F:protein kinase activity"/>
    <property type="evidence" value="ECO:0007669"/>
    <property type="project" value="InterPro"/>
</dbReference>
<dbReference type="AlphaFoldDB" id="A0A022PYC0"/>
<dbReference type="GO" id="GO:0061630">
    <property type="term" value="F:ubiquitin protein ligase activity"/>
    <property type="evidence" value="ECO:0007669"/>
    <property type="project" value="UniProtKB-EC"/>
</dbReference>
<feature type="domain" description="Protein kinase" evidence="8">
    <location>
        <begin position="476"/>
        <end position="739"/>
    </location>
</feature>
<evidence type="ECO:0000256" key="5">
    <source>
        <dbReference type="ARBA" id="ARBA00022840"/>
    </source>
</evidence>
<keyword evidence="6" id="KW-0175">Coiled coil</keyword>
<dbReference type="Proteomes" id="UP000030748">
    <property type="component" value="Unassembled WGS sequence"/>
</dbReference>
<evidence type="ECO:0000256" key="2">
    <source>
        <dbReference type="ARBA" id="ARBA00012483"/>
    </source>
</evidence>
<dbReference type="PANTHER" id="PTHR45647:SF51">
    <property type="entry name" value="PROTEIN KINASE SUPERFAMILY PROTEIN"/>
    <property type="match status" value="1"/>
</dbReference>
<dbReference type="EMBL" id="KI632223">
    <property type="protein sequence ID" value="EYU21347.1"/>
    <property type="molecule type" value="Genomic_DNA"/>
</dbReference>
<comment type="catalytic activity">
    <reaction evidence="1">
        <text>S-ubiquitinyl-[E2 ubiquitin-conjugating enzyme]-L-cysteine + [acceptor protein]-L-lysine = [E2 ubiquitin-conjugating enzyme]-L-cysteine + N(6)-ubiquitinyl-[acceptor protein]-L-lysine.</text>
        <dbReference type="EC" id="2.3.2.27"/>
    </reaction>
</comment>
<dbReference type="Gene3D" id="1.10.510.10">
    <property type="entry name" value="Transferase(Phosphotransferase) domain 1"/>
    <property type="match status" value="1"/>
</dbReference>
<evidence type="ECO:0000259" key="8">
    <source>
        <dbReference type="PROSITE" id="PS50011"/>
    </source>
</evidence>
<dbReference type="InterPro" id="IPR000719">
    <property type="entry name" value="Prot_kinase_dom"/>
</dbReference>
<dbReference type="PROSITE" id="PS50011">
    <property type="entry name" value="PROTEIN_KINASE_DOM"/>
    <property type="match status" value="1"/>
</dbReference>
<evidence type="ECO:0000313" key="10">
    <source>
        <dbReference type="Proteomes" id="UP000030748"/>
    </source>
</evidence>
<dbReference type="InterPro" id="IPR014729">
    <property type="entry name" value="Rossmann-like_a/b/a_fold"/>
</dbReference>
<feature type="region of interest" description="Disordered" evidence="7">
    <location>
        <begin position="160"/>
        <end position="275"/>
    </location>
</feature>
<keyword evidence="10" id="KW-1185">Reference proteome</keyword>
<dbReference type="Pfam" id="PF00069">
    <property type="entry name" value="Pkinase"/>
    <property type="match status" value="1"/>
</dbReference>
<name>A0A022PYC0_ERYGU</name>
<dbReference type="SUPFAM" id="SSF52402">
    <property type="entry name" value="Adenine nucleotide alpha hydrolases-like"/>
    <property type="match status" value="1"/>
</dbReference>
<dbReference type="PANTHER" id="PTHR45647">
    <property type="entry name" value="OS02G0152300 PROTEIN"/>
    <property type="match status" value="1"/>
</dbReference>
<dbReference type="FunFam" id="3.30.200.20:FF:000162">
    <property type="entry name" value="Adenine nucleotide alpha hydrolase-like domain kinase"/>
    <property type="match status" value="1"/>
</dbReference>
<keyword evidence="4" id="KW-0833">Ubl conjugation pathway</keyword>
<dbReference type="InterPro" id="IPR051348">
    <property type="entry name" value="U-box_ubiquitin_ligases"/>
</dbReference>
<feature type="coiled-coil region" evidence="6">
    <location>
        <begin position="426"/>
        <end position="453"/>
    </location>
</feature>
<dbReference type="eggNOG" id="KOG1187">
    <property type="taxonomic scope" value="Eukaryota"/>
</dbReference>
<dbReference type="CDD" id="cd01989">
    <property type="entry name" value="USP_STK_Ubox_N"/>
    <property type="match status" value="1"/>
</dbReference>
<dbReference type="EC" id="2.3.2.27" evidence="2"/>
<evidence type="ECO:0000256" key="1">
    <source>
        <dbReference type="ARBA" id="ARBA00000900"/>
    </source>
</evidence>
<dbReference type="SUPFAM" id="SSF56112">
    <property type="entry name" value="Protein kinase-like (PK-like)"/>
    <property type="match status" value="1"/>
</dbReference>